<dbReference type="EMBL" id="BQNJ01000001">
    <property type="protein sequence ID" value="GKH00003.1"/>
    <property type="molecule type" value="Genomic_DNA"/>
</dbReference>
<protein>
    <submittedName>
        <fullName evidence="6">LysR family transcriptional regulator</fullName>
    </submittedName>
</protein>
<proteinExistence type="inferred from homology"/>
<organism evidence="6 7">
    <name type="scientific">Hungatella hathewayi</name>
    <dbReference type="NCBI Taxonomy" id="154046"/>
    <lineage>
        <taxon>Bacteria</taxon>
        <taxon>Bacillati</taxon>
        <taxon>Bacillota</taxon>
        <taxon>Clostridia</taxon>
        <taxon>Lachnospirales</taxon>
        <taxon>Lachnospiraceae</taxon>
        <taxon>Hungatella</taxon>
    </lineage>
</organism>
<dbReference type="PRINTS" id="PR00039">
    <property type="entry name" value="HTHLYSR"/>
</dbReference>
<feature type="domain" description="HTH lysR-type" evidence="5">
    <location>
        <begin position="1"/>
        <end position="58"/>
    </location>
</feature>
<evidence type="ECO:0000313" key="7">
    <source>
        <dbReference type="Proteomes" id="UP001055091"/>
    </source>
</evidence>
<dbReference type="AlphaFoldDB" id="A0AA37JET2"/>
<dbReference type="FunFam" id="1.10.10.10:FF:000001">
    <property type="entry name" value="LysR family transcriptional regulator"/>
    <property type="match status" value="1"/>
</dbReference>
<dbReference type="Pfam" id="PF00126">
    <property type="entry name" value="HTH_1"/>
    <property type="match status" value="1"/>
</dbReference>
<dbReference type="Pfam" id="PF03466">
    <property type="entry name" value="LysR_substrate"/>
    <property type="match status" value="1"/>
</dbReference>
<dbReference type="CDD" id="cd05466">
    <property type="entry name" value="PBP2_LTTR_substrate"/>
    <property type="match status" value="1"/>
</dbReference>
<evidence type="ECO:0000259" key="5">
    <source>
        <dbReference type="PROSITE" id="PS50931"/>
    </source>
</evidence>
<dbReference type="SUPFAM" id="SSF53850">
    <property type="entry name" value="Periplasmic binding protein-like II"/>
    <property type="match status" value="1"/>
</dbReference>
<dbReference type="RefSeq" id="WP_118040824.1">
    <property type="nucleotide sequence ID" value="NZ_BQNJ01000001.1"/>
</dbReference>
<dbReference type="InterPro" id="IPR036388">
    <property type="entry name" value="WH-like_DNA-bd_sf"/>
</dbReference>
<keyword evidence="3" id="KW-0238">DNA-binding</keyword>
<dbReference type="Proteomes" id="UP001055091">
    <property type="component" value="Unassembled WGS sequence"/>
</dbReference>
<keyword evidence="4" id="KW-0804">Transcription</keyword>
<dbReference type="GO" id="GO:0003700">
    <property type="term" value="F:DNA-binding transcription factor activity"/>
    <property type="evidence" value="ECO:0007669"/>
    <property type="project" value="InterPro"/>
</dbReference>
<reference evidence="6" key="1">
    <citation type="submission" date="2022-01" db="EMBL/GenBank/DDBJ databases">
        <title>Novel bile acid biosynthetic pathways are enriched in the microbiome of centenarians.</title>
        <authorList>
            <person name="Sato Y."/>
            <person name="Atarashi K."/>
            <person name="Plichta R.D."/>
            <person name="Arai Y."/>
            <person name="Sasajima S."/>
            <person name="Kearney M.S."/>
            <person name="Suda W."/>
            <person name="Takeshita K."/>
            <person name="Sasaki T."/>
            <person name="Okamoto S."/>
            <person name="Skelly N.A."/>
            <person name="Okamura Y."/>
            <person name="Vlamakis H."/>
            <person name="Li Y."/>
            <person name="Tanoue T."/>
            <person name="Takei H."/>
            <person name="Nittono H."/>
            <person name="Narushima S."/>
            <person name="Irie J."/>
            <person name="Itoh H."/>
            <person name="Moriya K."/>
            <person name="Sugiura Y."/>
            <person name="Suematsu M."/>
            <person name="Moritoki N."/>
            <person name="Shibata S."/>
            <person name="Littman R.D."/>
            <person name="Fischbach A.M."/>
            <person name="Uwamino Y."/>
            <person name="Inoue T."/>
            <person name="Honda A."/>
            <person name="Hattori M."/>
            <person name="Murai T."/>
            <person name="Xavier J.R."/>
            <person name="Hirose N."/>
            <person name="Honda K."/>
        </authorList>
    </citation>
    <scope>NUCLEOTIDE SEQUENCE</scope>
    <source>
        <strain evidence="6">CE91-St55</strain>
    </source>
</reference>
<dbReference type="InterPro" id="IPR005119">
    <property type="entry name" value="LysR_subst-bd"/>
</dbReference>
<evidence type="ECO:0000313" key="6">
    <source>
        <dbReference type="EMBL" id="GKH00003.1"/>
    </source>
</evidence>
<dbReference type="PANTHER" id="PTHR30126">
    <property type="entry name" value="HTH-TYPE TRANSCRIPTIONAL REGULATOR"/>
    <property type="match status" value="1"/>
</dbReference>
<dbReference type="SUPFAM" id="SSF46785">
    <property type="entry name" value="Winged helix' DNA-binding domain"/>
    <property type="match status" value="1"/>
</dbReference>
<evidence type="ECO:0000256" key="4">
    <source>
        <dbReference type="ARBA" id="ARBA00023163"/>
    </source>
</evidence>
<keyword evidence="2" id="KW-0805">Transcription regulation</keyword>
<evidence type="ECO:0000256" key="2">
    <source>
        <dbReference type="ARBA" id="ARBA00023015"/>
    </source>
</evidence>
<accession>A0AA37JET2</accession>
<dbReference type="Gene3D" id="1.10.10.10">
    <property type="entry name" value="Winged helix-like DNA-binding domain superfamily/Winged helix DNA-binding domain"/>
    <property type="match status" value="1"/>
</dbReference>
<comment type="similarity">
    <text evidence="1">Belongs to the LysR transcriptional regulatory family.</text>
</comment>
<name>A0AA37JET2_9FIRM</name>
<gene>
    <name evidence="6" type="ORF">CE91St55_19840</name>
</gene>
<sequence>MELKEARYILAIARHKSISKAAEALFISQPSLSKYLKNLEQQLGTRLFDRIGNGYFPTYVGERYLHYAEKIVEYGLEWDTELDDIMHQNHGRLNIAIPIMLGNSIIGPTLPRFHKQYPHVTVNMMEAVNFVAEHTLTDHTVDLTFYNVHEFPRDLDYQIIGKEEIVLVLSASSPPAHKAVDKEGFRYPWLDLRLLKEEDFILLYPDQNTGGIALKLFSEYGMNPHVLMYTRNSEMSIRLAMEGVGAAFAPESYYHYIKRQESSSPAVRSSACFSIGAEKIENTLIAAYQKNRYLPQYARAYLDMIKEYCLYMDRKKIQGED</sequence>
<dbReference type="GO" id="GO:0003677">
    <property type="term" value="F:DNA binding"/>
    <property type="evidence" value="ECO:0007669"/>
    <property type="project" value="UniProtKB-KW"/>
</dbReference>
<dbReference type="Gene3D" id="3.40.190.290">
    <property type="match status" value="1"/>
</dbReference>
<dbReference type="InterPro" id="IPR000847">
    <property type="entry name" value="LysR_HTH_N"/>
</dbReference>
<evidence type="ECO:0000256" key="1">
    <source>
        <dbReference type="ARBA" id="ARBA00009437"/>
    </source>
</evidence>
<comment type="caution">
    <text evidence="6">The sequence shown here is derived from an EMBL/GenBank/DDBJ whole genome shotgun (WGS) entry which is preliminary data.</text>
</comment>
<evidence type="ECO:0000256" key="3">
    <source>
        <dbReference type="ARBA" id="ARBA00023125"/>
    </source>
</evidence>
<dbReference type="InterPro" id="IPR036390">
    <property type="entry name" value="WH_DNA-bd_sf"/>
</dbReference>
<dbReference type="PROSITE" id="PS50931">
    <property type="entry name" value="HTH_LYSR"/>
    <property type="match status" value="1"/>
</dbReference>